<feature type="domain" description="K Homology" evidence="4">
    <location>
        <begin position="446"/>
        <end position="521"/>
    </location>
</feature>
<reference evidence="5 6" key="1">
    <citation type="submission" date="2024-09" db="EMBL/GenBank/DDBJ databases">
        <title>Chromosome-scale assembly of Riccia sorocarpa.</title>
        <authorList>
            <person name="Paukszto L."/>
        </authorList>
    </citation>
    <scope>NUCLEOTIDE SEQUENCE [LARGE SCALE GENOMIC DNA]</scope>
    <source>
        <strain evidence="5">LP-2024</strain>
        <tissue evidence="5">Aerial parts of the thallus</tissue>
    </source>
</reference>
<dbReference type="SMART" id="SM00322">
    <property type="entry name" value="KH"/>
    <property type="match status" value="5"/>
</dbReference>
<dbReference type="InterPro" id="IPR004087">
    <property type="entry name" value="KH_dom"/>
</dbReference>
<keyword evidence="2" id="KW-0694">RNA-binding</keyword>
<feature type="domain" description="K Homology" evidence="4">
    <location>
        <begin position="195"/>
        <end position="270"/>
    </location>
</feature>
<organism evidence="5 6">
    <name type="scientific">Riccia sorocarpa</name>
    <dbReference type="NCBI Taxonomy" id="122646"/>
    <lineage>
        <taxon>Eukaryota</taxon>
        <taxon>Viridiplantae</taxon>
        <taxon>Streptophyta</taxon>
        <taxon>Embryophyta</taxon>
        <taxon>Marchantiophyta</taxon>
        <taxon>Marchantiopsida</taxon>
        <taxon>Marchantiidae</taxon>
        <taxon>Marchantiales</taxon>
        <taxon>Ricciaceae</taxon>
        <taxon>Riccia</taxon>
    </lineage>
</organism>
<feature type="region of interest" description="Disordered" evidence="3">
    <location>
        <begin position="103"/>
        <end position="165"/>
    </location>
</feature>
<dbReference type="Gene3D" id="3.30.1370.10">
    <property type="entry name" value="K Homology domain, type 1"/>
    <property type="match status" value="3"/>
</dbReference>
<dbReference type="Pfam" id="PF00013">
    <property type="entry name" value="KH_1"/>
    <property type="match status" value="5"/>
</dbReference>
<evidence type="ECO:0000259" key="4">
    <source>
        <dbReference type="SMART" id="SM00322"/>
    </source>
</evidence>
<feature type="domain" description="K Homology" evidence="4">
    <location>
        <begin position="48"/>
        <end position="118"/>
    </location>
</feature>
<comment type="caution">
    <text evidence="5">The sequence shown here is derived from an EMBL/GenBank/DDBJ whole genome shotgun (WGS) entry which is preliminary data.</text>
</comment>
<dbReference type="InterPro" id="IPR036612">
    <property type="entry name" value="KH_dom_type_1_sf"/>
</dbReference>
<feature type="domain" description="K Homology" evidence="4">
    <location>
        <begin position="638"/>
        <end position="708"/>
    </location>
</feature>
<dbReference type="Gene3D" id="3.30.310.210">
    <property type="match status" value="1"/>
</dbReference>
<dbReference type="InterPro" id="IPR004088">
    <property type="entry name" value="KH_dom_type_1"/>
</dbReference>
<name>A0ABD3HRJ6_9MARC</name>
<feature type="compositionally biased region" description="Basic and acidic residues" evidence="3">
    <location>
        <begin position="103"/>
        <end position="161"/>
    </location>
</feature>
<proteinExistence type="predicted"/>
<keyword evidence="6" id="KW-1185">Reference proteome</keyword>
<sequence>MDGPYFISPAKRPHSHYDRDSVESNGRHKRHQTSHSRGPPPPMKPVQDETVFRILCPGSKTGSVIGKQGSIIKSLRQETGARIKIADAVPGVDERVIIISASDRDRERGRDRDRARDREGRERDGVSRERDGGSGGREREGRERERDVRERDGTESRDRENLSPAQEALFRVHARIVDGEGGNGSDEEDEDGGPSLVTTRLLVPNNQIGCLLGKGGKIIEQMRDETGAQIRILPKEQLPGCALPSDELVQIFGELSVVKKALHAISTRLKENPPRERPGGIGTGIHGSGIYPQAGGILAGETFISPGSTLLGQGGPLLGLGPSLSSLGGGSGGGGFPFNSQALPVLQDSGGSHLSRHPPVDEELVFRILCPNEKIGSVIGKGGSIIRNLREDTGARIKVADPIPGSDERVIIISANEHPDDNISPAQEAVLHVQSRIVDLGSDQDGVITTRLLVPSNQIGCLLGRGGSIIADMRKATRANIRILAKDQLPRCALETDELVQIVGDIRVAREALIQITTRLRSNLYREKSGSGSGGTFPSSISGLGLPSSLPLSSGYGGRHEPGSPGGMYSSLSGLGLQQSGRGSSYQSISSSPGAWGLQGSGSGAGGGSLSGYGGGSSHQSGSGRYGSSGRSSGGLVTNTTVEVVIPNGAVGSIIGKSGSNIAQIRQISGAKVKLHDVRPGSSERIVEISGTPDQTHVAQSLLQTFILSGQSSLGPYPGPADTVTFLCASPILLPDSRRHEAWSQTTPEAAVPAIILRILRAEPSKPILPKLDKCGLASSLRSCRDALLLLLLGQPPYLVSFHLMSMEVLRCTSGRVKAKFGLLVRCGGSKAIESRNILDYILTTARFKRGGGEKGMDSKI</sequence>
<dbReference type="CDD" id="cd22459">
    <property type="entry name" value="KH-I_PEPPER_rpt1_like"/>
    <property type="match status" value="2"/>
</dbReference>
<dbReference type="SUPFAM" id="SSF54791">
    <property type="entry name" value="Eukaryotic type KH-domain (KH-domain type I)"/>
    <property type="match status" value="5"/>
</dbReference>
<protein>
    <recommendedName>
        <fullName evidence="4">K Homology domain-containing protein</fullName>
    </recommendedName>
</protein>
<feature type="region of interest" description="Disordered" evidence="3">
    <location>
        <begin position="552"/>
        <end position="634"/>
    </location>
</feature>
<feature type="compositionally biased region" description="Basic and acidic residues" evidence="3">
    <location>
        <begin position="15"/>
        <end position="26"/>
    </location>
</feature>
<dbReference type="PROSITE" id="PS50084">
    <property type="entry name" value="KH_TYPE_1"/>
    <property type="match status" value="5"/>
</dbReference>
<accession>A0ABD3HRJ6</accession>
<feature type="compositionally biased region" description="Gly residues" evidence="3">
    <location>
        <begin position="597"/>
        <end position="617"/>
    </location>
</feature>
<dbReference type="GO" id="GO:0003723">
    <property type="term" value="F:RNA binding"/>
    <property type="evidence" value="ECO:0007669"/>
    <property type="project" value="UniProtKB-UniRule"/>
</dbReference>
<feature type="region of interest" description="Disordered" evidence="3">
    <location>
        <begin position="1"/>
        <end position="49"/>
    </location>
</feature>
<dbReference type="PANTHER" id="PTHR10288">
    <property type="entry name" value="KH DOMAIN CONTAINING RNA BINDING PROTEIN"/>
    <property type="match status" value="1"/>
</dbReference>
<evidence type="ECO:0000256" key="3">
    <source>
        <dbReference type="SAM" id="MobiDB-lite"/>
    </source>
</evidence>
<dbReference type="CDD" id="cd22460">
    <property type="entry name" value="KH-I_PEPPER_rpt2_like"/>
    <property type="match status" value="2"/>
</dbReference>
<feature type="compositionally biased region" description="Low complexity" evidence="3">
    <location>
        <begin position="618"/>
        <end position="634"/>
    </location>
</feature>
<dbReference type="EMBL" id="JBJQOH010000003">
    <property type="protein sequence ID" value="KAL3692720.1"/>
    <property type="molecule type" value="Genomic_DNA"/>
</dbReference>
<gene>
    <name evidence="5" type="ORF">R1sor_006371</name>
</gene>
<evidence type="ECO:0000256" key="2">
    <source>
        <dbReference type="PROSITE-ProRule" id="PRU00117"/>
    </source>
</evidence>
<evidence type="ECO:0000313" key="6">
    <source>
        <dbReference type="Proteomes" id="UP001633002"/>
    </source>
</evidence>
<evidence type="ECO:0000256" key="1">
    <source>
        <dbReference type="ARBA" id="ARBA00022737"/>
    </source>
</evidence>
<dbReference type="AlphaFoldDB" id="A0ABD3HRJ6"/>
<evidence type="ECO:0000313" key="5">
    <source>
        <dbReference type="EMBL" id="KAL3692720.1"/>
    </source>
</evidence>
<dbReference type="CDD" id="cd22462">
    <property type="entry name" value="KH-I_HEN4_like_rpt5"/>
    <property type="match status" value="1"/>
</dbReference>
<keyword evidence="1" id="KW-0677">Repeat</keyword>
<feature type="compositionally biased region" description="Low complexity" evidence="3">
    <location>
        <begin position="567"/>
        <end position="596"/>
    </location>
</feature>
<dbReference type="Proteomes" id="UP001633002">
    <property type="component" value="Unassembled WGS sequence"/>
</dbReference>
<feature type="domain" description="K Homology" evidence="4">
    <location>
        <begin position="362"/>
        <end position="435"/>
    </location>
</feature>